<reference evidence="2 3" key="1">
    <citation type="journal article" date="2011" name="J. Bacteriol.">
        <title>Genome sequence of Chthoniobacter flavus Ellin428, an aerobic heterotrophic soil bacterium.</title>
        <authorList>
            <person name="Kant R."/>
            <person name="van Passel M.W."/>
            <person name="Palva A."/>
            <person name="Lucas S."/>
            <person name="Lapidus A."/>
            <person name="Glavina Del Rio T."/>
            <person name="Dalin E."/>
            <person name="Tice H."/>
            <person name="Bruce D."/>
            <person name="Goodwin L."/>
            <person name="Pitluck S."/>
            <person name="Larimer F.W."/>
            <person name="Land M.L."/>
            <person name="Hauser L."/>
            <person name="Sangwan P."/>
            <person name="de Vos W.M."/>
            <person name="Janssen P.H."/>
            <person name="Smidt H."/>
        </authorList>
    </citation>
    <scope>NUCLEOTIDE SEQUENCE [LARGE SCALE GENOMIC DNA]</scope>
    <source>
        <strain evidence="2 3">Ellin428</strain>
    </source>
</reference>
<proteinExistence type="predicted"/>
<keyword evidence="3" id="KW-1185">Reference proteome</keyword>
<dbReference type="EMBL" id="ABVL01000003">
    <property type="protein sequence ID" value="EDY21253.1"/>
    <property type="molecule type" value="Genomic_DNA"/>
</dbReference>
<gene>
    <name evidence="2" type="ORF">CfE428DRAFT_1546</name>
</gene>
<dbReference type="SUPFAM" id="SSF56925">
    <property type="entry name" value="OMPA-like"/>
    <property type="match status" value="1"/>
</dbReference>
<dbReference type="AlphaFoldDB" id="B4CYA5"/>
<organism evidence="2 3">
    <name type="scientific">Chthoniobacter flavus Ellin428</name>
    <dbReference type="NCBI Taxonomy" id="497964"/>
    <lineage>
        <taxon>Bacteria</taxon>
        <taxon>Pseudomonadati</taxon>
        <taxon>Verrucomicrobiota</taxon>
        <taxon>Spartobacteria</taxon>
        <taxon>Chthoniobacterales</taxon>
        <taxon>Chthoniobacteraceae</taxon>
        <taxon>Chthoniobacter</taxon>
    </lineage>
</organism>
<dbReference type="eggNOG" id="ENOG502ZFII">
    <property type="taxonomic scope" value="Bacteria"/>
</dbReference>
<comment type="caution">
    <text evidence="2">The sequence shown here is derived from an EMBL/GenBank/DDBJ whole genome shotgun (WGS) entry which is preliminary data.</text>
</comment>
<evidence type="ECO:0000313" key="2">
    <source>
        <dbReference type="EMBL" id="EDY21253.1"/>
    </source>
</evidence>
<dbReference type="InParanoid" id="B4CYA5"/>
<sequence precursor="true">MKKIAIPFVACLALASSAFAGHEMKEMKQPVPTEPCFKDQELQLDVFGSWADTHRHDNVAGPKDGFGGGLGVNYFFMRYLGVGADANIVSASNGLWTFSGSLIARYPIEAGNLCLAPYILTGGGFQTDGINAGTWHVGGGLEWRATHHLGIYGEGRYTWAGAHEEDSVRVSLGVRFIF</sequence>
<evidence type="ECO:0000256" key="1">
    <source>
        <dbReference type="SAM" id="SignalP"/>
    </source>
</evidence>
<protein>
    <submittedName>
        <fullName evidence="2">Uncharacterized protein</fullName>
    </submittedName>
</protein>
<accession>B4CYA5</accession>
<keyword evidence="1" id="KW-0732">Signal</keyword>
<dbReference type="RefSeq" id="WP_006978872.1">
    <property type="nucleotide sequence ID" value="NZ_ABVL01000003.1"/>
</dbReference>
<feature type="chain" id="PRO_5002802477" evidence="1">
    <location>
        <begin position="21"/>
        <end position="178"/>
    </location>
</feature>
<dbReference type="Gene3D" id="2.40.160.20">
    <property type="match status" value="1"/>
</dbReference>
<dbReference type="InterPro" id="IPR011250">
    <property type="entry name" value="OMP/PagP_B-barrel"/>
</dbReference>
<name>B4CYA5_9BACT</name>
<feature type="signal peptide" evidence="1">
    <location>
        <begin position="1"/>
        <end position="20"/>
    </location>
</feature>
<evidence type="ECO:0000313" key="3">
    <source>
        <dbReference type="Proteomes" id="UP000005824"/>
    </source>
</evidence>
<dbReference type="Proteomes" id="UP000005824">
    <property type="component" value="Unassembled WGS sequence"/>
</dbReference>